<name>A0A5C3KQP1_COPMA</name>
<dbReference type="Proteomes" id="UP000307440">
    <property type="component" value="Unassembled WGS sequence"/>
</dbReference>
<evidence type="ECO:0000313" key="2">
    <source>
        <dbReference type="Proteomes" id="UP000307440"/>
    </source>
</evidence>
<sequence>MSARWAYNILDWLRRVWTFICSLTIFTSRSPGLPAHNLRSSAEKLEFVGNNYDDGSGTAFALHVRRGCNLFYS</sequence>
<accession>A0A5C3KQP1</accession>
<keyword evidence="2" id="KW-1185">Reference proteome</keyword>
<dbReference type="EMBL" id="ML210233">
    <property type="protein sequence ID" value="TFK22742.1"/>
    <property type="molecule type" value="Genomic_DNA"/>
</dbReference>
<organism evidence="1 2">
    <name type="scientific">Coprinopsis marcescibilis</name>
    <name type="common">Agaric fungus</name>
    <name type="synonym">Psathyrella marcescibilis</name>
    <dbReference type="NCBI Taxonomy" id="230819"/>
    <lineage>
        <taxon>Eukaryota</taxon>
        <taxon>Fungi</taxon>
        <taxon>Dikarya</taxon>
        <taxon>Basidiomycota</taxon>
        <taxon>Agaricomycotina</taxon>
        <taxon>Agaricomycetes</taxon>
        <taxon>Agaricomycetidae</taxon>
        <taxon>Agaricales</taxon>
        <taxon>Agaricineae</taxon>
        <taxon>Psathyrellaceae</taxon>
        <taxon>Coprinopsis</taxon>
    </lineage>
</organism>
<protein>
    <submittedName>
        <fullName evidence="1">Uncharacterized protein</fullName>
    </submittedName>
</protein>
<proteinExistence type="predicted"/>
<reference evidence="1 2" key="1">
    <citation type="journal article" date="2019" name="Nat. Ecol. Evol.">
        <title>Megaphylogeny resolves global patterns of mushroom evolution.</title>
        <authorList>
            <person name="Varga T."/>
            <person name="Krizsan K."/>
            <person name="Foldi C."/>
            <person name="Dima B."/>
            <person name="Sanchez-Garcia M."/>
            <person name="Sanchez-Ramirez S."/>
            <person name="Szollosi G.J."/>
            <person name="Szarkandi J.G."/>
            <person name="Papp V."/>
            <person name="Albert L."/>
            <person name="Andreopoulos W."/>
            <person name="Angelini C."/>
            <person name="Antonin V."/>
            <person name="Barry K.W."/>
            <person name="Bougher N.L."/>
            <person name="Buchanan P."/>
            <person name="Buyck B."/>
            <person name="Bense V."/>
            <person name="Catcheside P."/>
            <person name="Chovatia M."/>
            <person name="Cooper J."/>
            <person name="Damon W."/>
            <person name="Desjardin D."/>
            <person name="Finy P."/>
            <person name="Geml J."/>
            <person name="Haridas S."/>
            <person name="Hughes K."/>
            <person name="Justo A."/>
            <person name="Karasinski D."/>
            <person name="Kautmanova I."/>
            <person name="Kiss B."/>
            <person name="Kocsube S."/>
            <person name="Kotiranta H."/>
            <person name="LaButti K.M."/>
            <person name="Lechner B.E."/>
            <person name="Liimatainen K."/>
            <person name="Lipzen A."/>
            <person name="Lukacs Z."/>
            <person name="Mihaltcheva S."/>
            <person name="Morgado L.N."/>
            <person name="Niskanen T."/>
            <person name="Noordeloos M.E."/>
            <person name="Ohm R.A."/>
            <person name="Ortiz-Santana B."/>
            <person name="Ovrebo C."/>
            <person name="Racz N."/>
            <person name="Riley R."/>
            <person name="Savchenko A."/>
            <person name="Shiryaev A."/>
            <person name="Soop K."/>
            <person name="Spirin V."/>
            <person name="Szebenyi C."/>
            <person name="Tomsovsky M."/>
            <person name="Tulloss R.E."/>
            <person name="Uehling J."/>
            <person name="Grigoriev I.V."/>
            <person name="Vagvolgyi C."/>
            <person name="Papp T."/>
            <person name="Martin F.M."/>
            <person name="Miettinen O."/>
            <person name="Hibbett D.S."/>
            <person name="Nagy L.G."/>
        </authorList>
    </citation>
    <scope>NUCLEOTIDE SEQUENCE [LARGE SCALE GENOMIC DNA]</scope>
    <source>
        <strain evidence="1 2">CBS 121175</strain>
    </source>
</reference>
<gene>
    <name evidence="1" type="ORF">FA15DRAFT_501118</name>
</gene>
<evidence type="ECO:0000313" key="1">
    <source>
        <dbReference type="EMBL" id="TFK22742.1"/>
    </source>
</evidence>
<dbReference type="AlphaFoldDB" id="A0A5C3KQP1"/>